<reference evidence="3 4" key="1">
    <citation type="submission" date="2018-07" db="EMBL/GenBank/DDBJ databases">
        <title>Halioglobus sp. genome submission.</title>
        <authorList>
            <person name="Ye M.-Q."/>
            <person name="Du Z.-J."/>
        </authorList>
    </citation>
    <scope>NUCLEOTIDE SEQUENCE [LARGE SCALE GENOMIC DNA]</scope>
    <source>
        <strain evidence="3 4">U0301</strain>
    </source>
</reference>
<dbReference type="Pfam" id="PF13505">
    <property type="entry name" value="OMP_b-brl"/>
    <property type="match status" value="1"/>
</dbReference>
<dbReference type="AlphaFoldDB" id="A0A3L7E4B9"/>
<accession>A0A3L7E4B9</accession>
<dbReference type="Proteomes" id="UP000265509">
    <property type="component" value="Unassembled WGS sequence"/>
</dbReference>
<protein>
    <submittedName>
        <fullName evidence="3">Porin family protein</fullName>
    </submittedName>
</protein>
<proteinExistence type="predicted"/>
<dbReference type="SUPFAM" id="SSF56925">
    <property type="entry name" value="OMPA-like"/>
    <property type="match status" value="1"/>
</dbReference>
<feature type="domain" description="Outer membrane protein beta-barrel" evidence="2">
    <location>
        <begin position="19"/>
        <end position="222"/>
    </location>
</feature>
<keyword evidence="1" id="KW-0732">Signal</keyword>
<evidence type="ECO:0000256" key="1">
    <source>
        <dbReference type="ARBA" id="ARBA00022729"/>
    </source>
</evidence>
<dbReference type="Gene3D" id="2.40.160.20">
    <property type="match status" value="1"/>
</dbReference>
<dbReference type="InterPro" id="IPR027385">
    <property type="entry name" value="Beta-barrel_OMP"/>
</dbReference>
<gene>
    <name evidence="3" type="ORF">DWB85_01845</name>
</gene>
<sequence length="222" mass="24637">MVDLMDKKALTLAVGGMILAGAAHADAQSRRDGRWETSVQLLYSSSENFSGDRQSEVDIDSDIGFGFGVAYNFSQHLSVGGEFLYLSPDYEAVFNTDESGLVSVDHEMDVFSGQFGATWNFLDKAFTPFVSAGLGWTYVDSNVADGPPVTGCWWDPFWGYVCDTYYDSYDDTSFSYSVAAGVRYELNNDMLLKATFNHTEIDGDEGFDPSLDIFKIELGWMF</sequence>
<keyword evidence="4" id="KW-1185">Reference proteome</keyword>
<evidence type="ECO:0000259" key="2">
    <source>
        <dbReference type="Pfam" id="PF13505"/>
    </source>
</evidence>
<organism evidence="3 4">
    <name type="scientific">Seongchinamella sediminis</name>
    <dbReference type="NCBI Taxonomy" id="2283635"/>
    <lineage>
        <taxon>Bacteria</taxon>
        <taxon>Pseudomonadati</taxon>
        <taxon>Pseudomonadota</taxon>
        <taxon>Gammaproteobacteria</taxon>
        <taxon>Cellvibrionales</taxon>
        <taxon>Halieaceae</taxon>
        <taxon>Seongchinamella</taxon>
    </lineage>
</organism>
<name>A0A3L7E4B9_9GAMM</name>
<dbReference type="OrthoDB" id="6077429at2"/>
<evidence type="ECO:0000313" key="4">
    <source>
        <dbReference type="Proteomes" id="UP000265509"/>
    </source>
</evidence>
<dbReference type="InterPro" id="IPR011250">
    <property type="entry name" value="OMP/PagP_B-barrel"/>
</dbReference>
<evidence type="ECO:0000313" key="3">
    <source>
        <dbReference type="EMBL" id="RLQ23321.1"/>
    </source>
</evidence>
<comment type="caution">
    <text evidence="3">The sequence shown here is derived from an EMBL/GenBank/DDBJ whole genome shotgun (WGS) entry which is preliminary data.</text>
</comment>
<dbReference type="EMBL" id="QRAN01000002">
    <property type="protein sequence ID" value="RLQ23321.1"/>
    <property type="molecule type" value="Genomic_DNA"/>
</dbReference>